<name>K2G2T8_9BACT</name>
<sequence length="141" mass="17191">MTNINHNLNMDIRQYFTKKSNSTVKFDWDFEPELKKTVEYIEKAIEEELVGSLKIDSIIIWRNNLKIKVKDDIRMINRSVNCIFRHDNEDKWFWNCHIEFVISELSEKPRLHYVWKFNLNDKEKIKEKILKDLVVAIEKIY</sequence>
<gene>
    <name evidence="1" type="ORF">ACD_3C00042G0002</name>
</gene>
<protein>
    <submittedName>
        <fullName evidence="1">Uncharacterized protein</fullName>
    </submittedName>
</protein>
<proteinExistence type="predicted"/>
<organism evidence="1">
    <name type="scientific">uncultured bacterium</name>
    <name type="common">gcode 4</name>
    <dbReference type="NCBI Taxonomy" id="1234023"/>
    <lineage>
        <taxon>Bacteria</taxon>
        <taxon>environmental samples</taxon>
    </lineage>
</organism>
<dbReference type="EMBL" id="AMFJ01000316">
    <property type="protein sequence ID" value="EKE28587.1"/>
    <property type="molecule type" value="Genomic_DNA"/>
</dbReference>
<evidence type="ECO:0000313" key="1">
    <source>
        <dbReference type="EMBL" id="EKE28587.1"/>
    </source>
</evidence>
<accession>K2G2T8</accession>
<comment type="caution">
    <text evidence="1">The sequence shown here is derived from an EMBL/GenBank/DDBJ whole genome shotgun (WGS) entry which is preliminary data.</text>
</comment>
<reference evidence="1" key="1">
    <citation type="journal article" date="2012" name="Science">
        <title>Fermentation, hydrogen, and sulfur metabolism in multiple uncultivated bacterial phyla.</title>
        <authorList>
            <person name="Wrighton K.C."/>
            <person name="Thomas B.C."/>
            <person name="Sharon I."/>
            <person name="Miller C.S."/>
            <person name="Castelle C.J."/>
            <person name="VerBerkmoes N.C."/>
            <person name="Wilkins M.J."/>
            <person name="Hettich R.L."/>
            <person name="Lipton M.S."/>
            <person name="Williams K.H."/>
            <person name="Long P.E."/>
            <person name="Banfield J.F."/>
        </authorList>
    </citation>
    <scope>NUCLEOTIDE SEQUENCE [LARGE SCALE GENOMIC DNA]</scope>
</reference>
<dbReference type="AlphaFoldDB" id="K2G2T8"/>